<evidence type="ECO:0000313" key="3">
    <source>
        <dbReference type="EMBL" id="KZZ88396.1"/>
    </source>
</evidence>
<feature type="region of interest" description="Disordered" evidence="1">
    <location>
        <begin position="508"/>
        <end position="527"/>
    </location>
</feature>
<keyword evidence="4" id="KW-1185">Reference proteome</keyword>
<feature type="compositionally biased region" description="Low complexity" evidence="1">
    <location>
        <begin position="466"/>
        <end position="485"/>
    </location>
</feature>
<dbReference type="GO" id="GO:0005773">
    <property type="term" value="C:vacuole"/>
    <property type="evidence" value="ECO:0007669"/>
    <property type="project" value="GOC"/>
</dbReference>
<dbReference type="GO" id="GO:0007039">
    <property type="term" value="P:protein catabolic process in the vacuole"/>
    <property type="evidence" value="ECO:0007669"/>
    <property type="project" value="TreeGrafter"/>
</dbReference>
<feature type="compositionally biased region" description="Low complexity" evidence="1">
    <location>
        <begin position="558"/>
        <end position="573"/>
    </location>
</feature>
<sequence>MSVSATETETLWSTQPSPTFSRFTLRGPSLQDEPVNDDDLFPSFDAAAQYSDADQASNLASTSASHSAHSMQQQTPQSQPDNGKPLQILTSGLDDHILVTRDDTTIQDEPTHHVDYLTHPWSEEDVWSTWQYVLSKRSTLTAAARLENASWRCWGKCRNGGLTVPAEKIDWLKDYDVLWLYGPLISYTKSQQVEKCGYGRVHESLSASNSTPVSPTNSTSTMTSQSTPVLSNKKSILKKRTASQIILQRSLMTQTLVKHAAGILESRCDSYNEDSRFSRPQWSRQTSDLSFADESCSTSALSMTSSTSSSSDSATTPTASGKRHIKFNNEVAQCIAVDCDSFDNEFSNDQGYGNGYSPARFDKYFSRELDSCILDDEEEPFGDPYIDDDDELSEDTTFFNRSIRGDTEYASSLTNTNTTTPRSSFSSENSNGTNITASTNRTIAMLPPTTLKAPSDETDSEALKRPLSMVSGSSPSSSSSESSGMLQSFYPSWLPKLPLPSLVRSDSTDTIRAVPASPPQPGSQPQFQIKKKLMLDEDDDVEDDETKGPRVGAFRWRTPSSPTSPTEWASPSSSSFSYVDDAHKFNNSNSPISSDMFRPFDAFEDGEEDYIDDRFVGSGASSQNPFAYGDDLDHDNPANYRLVDKVLDTVNTARDIAHVIWNVGWRA</sequence>
<dbReference type="PANTHER" id="PTHR28051">
    <property type="entry name" value="PROTEIN MTL1-RELATED"/>
    <property type="match status" value="1"/>
</dbReference>
<evidence type="ECO:0000313" key="4">
    <source>
        <dbReference type="Proteomes" id="UP000242877"/>
    </source>
</evidence>
<evidence type="ECO:0000256" key="1">
    <source>
        <dbReference type="SAM" id="MobiDB-lite"/>
    </source>
</evidence>
<dbReference type="InterPro" id="IPR052292">
    <property type="entry name" value="Glucose_repression_reg"/>
</dbReference>
<feature type="region of interest" description="Disordered" evidence="1">
    <location>
        <begin position="54"/>
        <end position="87"/>
    </location>
</feature>
<feature type="compositionally biased region" description="Polar residues" evidence="1">
    <location>
        <begin position="71"/>
        <end position="81"/>
    </location>
</feature>
<feature type="domain" description="Nitrogen regulatory protein areA GATA-like" evidence="2">
    <location>
        <begin position="130"/>
        <end position="156"/>
    </location>
</feature>
<feature type="region of interest" description="Disordered" evidence="1">
    <location>
        <begin position="205"/>
        <end position="235"/>
    </location>
</feature>
<feature type="compositionally biased region" description="Polar residues" evidence="1">
    <location>
        <begin position="409"/>
        <end position="442"/>
    </location>
</feature>
<dbReference type="Pfam" id="PF08550">
    <property type="entry name" value="GATA_AreA"/>
    <property type="match status" value="1"/>
</dbReference>
<proteinExistence type="predicted"/>
<protein>
    <recommendedName>
        <fullName evidence="2">Nitrogen regulatory protein areA GATA-like domain-containing protein</fullName>
    </recommendedName>
</protein>
<name>A0A167W4P7_9EURO</name>
<organism evidence="3 4">
    <name type="scientific">Ascosphaera apis ARSEF 7405</name>
    <dbReference type="NCBI Taxonomy" id="392613"/>
    <lineage>
        <taxon>Eukaryota</taxon>
        <taxon>Fungi</taxon>
        <taxon>Dikarya</taxon>
        <taxon>Ascomycota</taxon>
        <taxon>Pezizomycotina</taxon>
        <taxon>Eurotiomycetes</taxon>
        <taxon>Eurotiomycetidae</taxon>
        <taxon>Onygenales</taxon>
        <taxon>Ascosphaeraceae</taxon>
        <taxon>Ascosphaera</taxon>
    </lineage>
</organism>
<gene>
    <name evidence="3" type="ORF">AAP_04968</name>
</gene>
<comment type="caution">
    <text evidence="3">The sequence shown here is derived from an EMBL/GenBank/DDBJ whole genome shotgun (WGS) entry which is preliminary data.</text>
</comment>
<feature type="region of interest" description="Disordered" evidence="1">
    <location>
        <begin position="538"/>
        <end position="573"/>
    </location>
</feature>
<feature type="region of interest" description="Disordered" evidence="1">
    <location>
        <begin position="1"/>
        <end position="42"/>
    </location>
</feature>
<dbReference type="OrthoDB" id="5563539at2759"/>
<dbReference type="GO" id="GO:0042149">
    <property type="term" value="P:cellular response to glucose starvation"/>
    <property type="evidence" value="ECO:0007669"/>
    <property type="project" value="TreeGrafter"/>
</dbReference>
<dbReference type="VEuPathDB" id="FungiDB:AAP_04968"/>
<dbReference type="EMBL" id="AZGZ01000026">
    <property type="protein sequence ID" value="KZZ88396.1"/>
    <property type="molecule type" value="Genomic_DNA"/>
</dbReference>
<dbReference type="InterPro" id="IPR013860">
    <property type="entry name" value="AreA_GATA"/>
</dbReference>
<feature type="compositionally biased region" description="Low complexity" evidence="1">
    <location>
        <begin position="206"/>
        <end position="228"/>
    </location>
</feature>
<feature type="region of interest" description="Disordered" evidence="1">
    <location>
        <begin position="409"/>
        <end position="485"/>
    </location>
</feature>
<dbReference type="Proteomes" id="UP000242877">
    <property type="component" value="Unassembled WGS sequence"/>
</dbReference>
<accession>A0A167W4P7</accession>
<feature type="compositionally biased region" description="Low complexity" evidence="1">
    <location>
        <begin position="54"/>
        <end position="70"/>
    </location>
</feature>
<dbReference type="PANTHER" id="PTHR28051:SF1">
    <property type="entry name" value="PROTEIN MTL1-RELATED"/>
    <property type="match status" value="1"/>
</dbReference>
<reference evidence="3 4" key="1">
    <citation type="journal article" date="2016" name="Genome Biol. Evol.">
        <title>Divergent and convergent evolution of fungal pathogenicity.</title>
        <authorList>
            <person name="Shang Y."/>
            <person name="Xiao G."/>
            <person name="Zheng P."/>
            <person name="Cen K."/>
            <person name="Zhan S."/>
            <person name="Wang C."/>
        </authorList>
    </citation>
    <scope>NUCLEOTIDE SEQUENCE [LARGE SCALE GENOMIC DNA]</scope>
    <source>
        <strain evidence="3 4">ARSEF 7405</strain>
    </source>
</reference>
<feature type="compositionally biased region" description="Low complexity" evidence="1">
    <location>
        <begin position="302"/>
        <end position="320"/>
    </location>
</feature>
<feature type="region of interest" description="Disordered" evidence="1">
    <location>
        <begin position="302"/>
        <end position="321"/>
    </location>
</feature>
<evidence type="ECO:0000259" key="2">
    <source>
        <dbReference type="Pfam" id="PF08550"/>
    </source>
</evidence>
<dbReference type="AlphaFoldDB" id="A0A167W4P7"/>
<feature type="compositionally biased region" description="Polar residues" evidence="1">
    <location>
        <begin position="1"/>
        <end position="22"/>
    </location>
</feature>